<dbReference type="InterPro" id="IPR018392">
    <property type="entry name" value="LysM"/>
</dbReference>
<protein>
    <submittedName>
        <fullName evidence="3">Stage VI sporulation protein D</fullName>
    </submittedName>
</protein>
<dbReference type="InterPro" id="IPR014256">
    <property type="entry name" value="Spore_VI_D"/>
</dbReference>
<name>A0A5S3QH75_9BACI</name>
<feature type="region of interest" description="Disordered" evidence="1">
    <location>
        <begin position="146"/>
        <end position="305"/>
    </location>
</feature>
<dbReference type="Proteomes" id="UP000306980">
    <property type="component" value="Unassembled WGS sequence"/>
</dbReference>
<comment type="caution">
    <text evidence="3">The sequence shown here is derived from an EMBL/GenBank/DDBJ whole genome shotgun (WGS) entry which is preliminary data.</text>
</comment>
<feature type="compositionally biased region" description="Low complexity" evidence="1">
    <location>
        <begin position="293"/>
        <end position="302"/>
    </location>
</feature>
<feature type="compositionally biased region" description="Acidic residues" evidence="1">
    <location>
        <begin position="207"/>
        <end position="217"/>
    </location>
</feature>
<feature type="compositionally biased region" description="Basic and acidic residues" evidence="1">
    <location>
        <begin position="162"/>
        <end position="176"/>
    </location>
</feature>
<sequence length="370" mass="42065">MESNQDVFRFELNESLFFEKGQEVGEMMGVSLDPEISIQSFNDYISIRGVIELQGTYQKEPLAAEEGEDTTDLQELHSRRYIENVEDLSDGQIEFSHRFPVEISVPANRVNDLDEVTVGIESFDYEIPDQNQLKLNASIEIHGISDRAKTTDGAEQDQSLLPREDETFEFDVKMPTDDTETEDTNDLETVPELPEELPQENHQESTPESEEGTEQTENDSVTEKKRWKGKKSQTLAEFFGTKEKESLDSEVGELETEEQEWYESDEDTGYEQEEESQDESTSLVEVSETGDLSESAAESSGSEDVRYLADMFRSDEEEQYAKMRLCIVQGTDTVESIAERYGISALQLLKQNHLGEDSLEEGQLLYIPST</sequence>
<dbReference type="RefSeq" id="WP_138601018.1">
    <property type="nucleotide sequence ID" value="NZ_VCIA01000001.1"/>
</dbReference>
<dbReference type="NCBIfam" id="TIGR02907">
    <property type="entry name" value="spore_VI_D"/>
    <property type="match status" value="1"/>
</dbReference>
<dbReference type="PROSITE" id="PS51782">
    <property type="entry name" value="LYSM"/>
    <property type="match status" value="1"/>
</dbReference>
<dbReference type="SUPFAM" id="SSF54106">
    <property type="entry name" value="LysM domain"/>
    <property type="match status" value="1"/>
</dbReference>
<evidence type="ECO:0000313" key="4">
    <source>
        <dbReference type="Proteomes" id="UP000306980"/>
    </source>
</evidence>
<dbReference type="CDD" id="cd00118">
    <property type="entry name" value="LysM"/>
    <property type="match status" value="1"/>
</dbReference>
<reference evidence="3 4" key="1">
    <citation type="submission" date="2019-05" db="EMBL/GenBank/DDBJ databases">
        <title>Genomic analysis of Lentibacillus sp. NKC220-2.</title>
        <authorList>
            <person name="Oh Y.J."/>
        </authorList>
    </citation>
    <scope>NUCLEOTIDE SEQUENCE [LARGE SCALE GENOMIC DNA]</scope>
    <source>
        <strain evidence="3 4">NKC220-2</strain>
    </source>
</reference>
<dbReference type="InterPro" id="IPR048862">
    <property type="entry name" value="SPOCS_spoVID_N"/>
</dbReference>
<dbReference type="SMART" id="SM00257">
    <property type="entry name" value="LysM"/>
    <property type="match status" value="1"/>
</dbReference>
<proteinExistence type="predicted"/>
<organism evidence="3 4">
    <name type="scientific">Lentibacillus cibarius</name>
    <dbReference type="NCBI Taxonomy" id="2583219"/>
    <lineage>
        <taxon>Bacteria</taxon>
        <taxon>Bacillati</taxon>
        <taxon>Bacillota</taxon>
        <taxon>Bacilli</taxon>
        <taxon>Bacillales</taxon>
        <taxon>Bacillaceae</taxon>
        <taxon>Lentibacillus</taxon>
    </lineage>
</organism>
<feature type="compositionally biased region" description="Acidic residues" evidence="1">
    <location>
        <begin position="177"/>
        <end position="186"/>
    </location>
</feature>
<evidence type="ECO:0000259" key="2">
    <source>
        <dbReference type="PROSITE" id="PS51782"/>
    </source>
</evidence>
<dbReference type="AlphaFoldDB" id="A0A5S3QH75"/>
<evidence type="ECO:0000256" key="1">
    <source>
        <dbReference type="SAM" id="MobiDB-lite"/>
    </source>
</evidence>
<evidence type="ECO:0000313" key="3">
    <source>
        <dbReference type="EMBL" id="TMN21089.1"/>
    </source>
</evidence>
<feature type="domain" description="LysM" evidence="2">
    <location>
        <begin position="324"/>
        <end position="367"/>
    </location>
</feature>
<accession>A0A5S3QH75</accession>
<gene>
    <name evidence="3" type="primary">spoVID</name>
    <name evidence="3" type="ORF">FFL34_02430</name>
</gene>
<dbReference type="InterPro" id="IPR036779">
    <property type="entry name" value="LysM_dom_sf"/>
</dbReference>
<dbReference type="EMBL" id="VCIA01000001">
    <property type="protein sequence ID" value="TMN21089.1"/>
    <property type="molecule type" value="Genomic_DNA"/>
</dbReference>
<dbReference type="Gene3D" id="3.10.350.10">
    <property type="entry name" value="LysM domain"/>
    <property type="match status" value="1"/>
</dbReference>
<dbReference type="Pfam" id="PF20918">
    <property type="entry name" value="SPOCS_spoVID-N"/>
    <property type="match status" value="1"/>
</dbReference>
<feature type="compositionally biased region" description="Acidic residues" evidence="1">
    <location>
        <begin position="248"/>
        <end position="278"/>
    </location>
</feature>
<dbReference type="Pfam" id="PF01476">
    <property type="entry name" value="LysM"/>
    <property type="match status" value="1"/>
</dbReference>
<dbReference type="OrthoDB" id="2966368at2"/>